<feature type="transmembrane region" description="Helical" evidence="1">
    <location>
        <begin position="63"/>
        <end position="87"/>
    </location>
</feature>
<keyword evidence="1" id="KW-0472">Membrane</keyword>
<sequence length="107" mass="12039">MNAENKMSIIFYGIGALAGVISGILSTQAPMGYVAGLLVYLISPKVVMAVVKDLPEELKNDRVLLRKGIWGFLLFWLYFTLFSYNLILQPEPKFYSNQSLLYNITKG</sequence>
<protein>
    <submittedName>
        <fullName evidence="2">Uncharacterized protein</fullName>
    </submittedName>
</protein>
<dbReference type="GeneID" id="8095892"/>
<evidence type="ECO:0000313" key="2">
    <source>
        <dbReference type="EMBL" id="KUK18555.1"/>
    </source>
</evidence>
<dbReference type="RefSeq" id="WP_015849176.1">
    <property type="nucleotide sequence ID" value="NZ_LGFD01000002.1"/>
</dbReference>
<dbReference type="Proteomes" id="UP000053911">
    <property type="component" value="Unassembled WGS sequence"/>
</dbReference>
<organism evidence="2 3">
    <name type="scientific">Thermococcus sibiricus</name>
    <dbReference type="NCBI Taxonomy" id="172049"/>
    <lineage>
        <taxon>Archaea</taxon>
        <taxon>Methanobacteriati</taxon>
        <taxon>Methanobacteriota</taxon>
        <taxon>Thermococci</taxon>
        <taxon>Thermococcales</taxon>
        <taxon>Thermococcaceae</taxon>
        <taxon>Thermococcus</taxon>
    </lineage>
</organism>
<comment type="caution">
    <text evidence="2">The sequence shown here is derived from an EMBL/GenBank/DDBJ whole genome shotgun (WGS) entry which is preliminary data.</text>
</comment>
<feature type="transmembrane region" description="Helical" evidence="1">
    <location>
        <begin position="7"/>
        <end position="25"/>
    </location>
</feature>
<name>A0A101EP58_9EURY</name>
<reference evidence="3" key="1">
    <citation type="journal article" date="2015" name="MBio">
        <title>Genome-Resolved Metagenomic Analysis Reveals Roles for Candidate Phyla and Other Microbial Community Members in Biogeochemical Transformations in Oil Reservoirs.</title>
        <authorList>
            <person name="Hu P."/>
            <person name="Tom L."/>
            <person name="Singh A."/>
            <person name="Thomas B.C."/>
            <person name="Baker B.J."/>
            <person name="Piceno Y.M."/>
            <person name="Andersen G.L."/>
            <person name="Banfield J.F."/>
        </authorList>
    </citation>
    <scope>NUCLEOTIDE SEQUENCE [LARGE SCALE GENOMIC DNA]</scope>
</reference>
<dbReference type="OMA" id="FFWLYFT"/>
<evidence type="ECO:0000256" key="1">
    <source>
        <dbReference type="SAM" id="Phobius"/>
    </source>
</evidence>
<gene>
    <name evidence="2" type="ORF">XD54_0115</name>
</gene>
<proteinExistence type="predicted"/>
<accession>A0A101EP58</accession>
<keyword evidence="1" id="KW-0812">Transmembrane</keyword>
<evidence type="ECO:0000313" key="3">
    <source>
        <dbReference type="Proteomes" id="UP000053911"/>
    </source>
</evidence>
<dbReference type="PATRIC" id="fig|172049.5.peg.496"/>
<keyword evidence="1" id="KW-1133">Transmembrane helix</keyword>
<dbReference type="EMBL" id="LGFD01000002">
    <property type="protein sequence ID" value="KUK18555.1"/>
    <property type="molecule type" value="Genomic_DNA"/>
</dbReference>
<dbReference type="AlphaFoldDB" id="A0A101EP58"/>